<dbReference type="OrthoDB" id="665669at2759"/>
<dbReference type="PANTHER" id="PTHR33470">
    <property type="entry name" value="OS01G0164075 PROTEIN"/>
    <property type="match status" value="1"/>
</dbReference>
<evidence type="ECO:0000313" key="3">
    <source>
        <dbReference type="EMBL" id="KAG7573528.1"/>
    </source>
</evidence>
<dbReference type="EMBL" id="JAEFBJ010000009">
    <property type="protein sequence ID" value="KAG7573528.1"/>
    <property type="molecule type" value="Genomic_DNA"/>
</dbReference>
<dbReference type="AlphaFoldDB" id="A0A8T2AHW2"/>
<keyword evidence="1 2" id="KW-0732">Signal</keyword>
<evidence type="ECO:0000313" key="4">
    <source>
        <dbReference type="Proteomes" id="UP000694251"/>
    </source>
</evidence>
<name>A0A8T2AHW2_ARASU</name>
<dbReference type="PANTHER" id="PTHR33470:SF55">
    <property type="entry name" value="NON-CLASSICAL ARABINOGALACTAN PROTEIN 30"/>
    <property type="match status" value="1"/>
</dbReference>
<evidence type="ECO:0000256" key="1">
    <source>
        <dbReference type="ARBA" id="ARBA00022729"/>
    </source>
</evidence>
<protein>
    <submittedName>
        <fullName evidence="3">Uncharacterized protein</fullName>
    </submittedName>
</protein>
<dbReference type="Proteomes" id="UP000694251">
    <property type="component" value="Chromosome 9"/>
</dbReference>
<dbReference type="Pfam" id="PF01190">
    <property type="entry name" value="Pollen_Ole_e_1"/>
    <property type="match status" value="1"/>
</dbReference>
<organism evidence="3 4">
    <name type="scientific">Arabidopsis suecica</name>
    <name type="common">Swedish thale-cress</name>
    <name type="synonym">Cardaminopsis suecica</name>
    <dbReference type="NCBI Taxonomy" id="45249"/>
    <lineage>
        <taxon>Eukaryota</taxon>
        <taxon>Viridiplantae</taxon>
        <taxon>Streptophyta</taxon>
        <taxon>Embryophyta</taxon>
        <taxon>Tracheophyta</taxon>
        <taxon>Spermatophyta</taxon>
        <taxon>Magnoliopsida</taxon>
        <taxon>eudicotyledons</taxon>
        <taxon>Gunneridae</taxon>
        <taxon>Pentapetalae</taxon>
        <taxon>rosids</taxon>
        <taxon>malvids</taxon>
        <taxon>Brassicales</taxon>
        <taxon>Brassicaceae</taxon>
        <taxon>Camelineae</taxon>
        <taxon>Arabidopsis</taxon>
    </lineage>
</organism>
<gene>
    <name evidence="3" type="ORF">ISN44_As09g018070</name>
</gene>
<feature type="chain" id="PRO_5035756027" evidence="2">
    <location>
        <begin position="25"/>
        <end position="263"/>
    </location>
</feature>
<reference evidence="3 4" key="1">
    <citation type="submission" date="2020-12" db="EMBL/GenBank/DDBJ databases">
        <title>Concerted genomic and epigenomic changes stabilize Arabidopsis allopolyploids.</title>
        <authorList>
            <person name="Chen Z."/>
        </authorList>
    </citation>
    <scope>NUCLEOTIDE SEQUENCE [LARGE SCALE GENOMIC DNA]</scope>
    <source>
        <strain evidence="3">As9502</strain>
        <tissue evidence="3">Leaf</tissue>
    </source>
</reference>
<dbReference type="GO" id="GO:0071944">
    <property type="term" value="C:cell periphery"/>
    <property type="evidence" value="ECO:0007669"/>
    <property type="project" value="TreeGrafter"/>
</dbReference>
<sequence length="263" mass="28192">MGIIGKSVSLTLLALLCFTSSVFTLGVNQPGSSDPFHSHPHHLPIPPVTLPKLPPAKAPIKLPTLPPAKAPIKLPVYPPAKAPIKLPTLPPAKAPIKLPTLPPAKAPIKLPTLPPIKPPVLPPVYPLKYNKTLVAVRGVVYCKACKYAGVNNIKGAKPVKDAVVRLVCKNNKNPISETKTDTKGYFMLLAPKTVTNYDIKNCRAFLVKSPDAKCSKVSTFNGGYKGSVLKPVLKPGFSSAIIKKFKYAVYNVGPFAFEPTCPK</sequence>
<accession>A0A8T2AHW2</accession>
<keyword evidence="4" id="KW-1185">Reference proteome</keyword>
<evidence type="ECO:0000256" key="2">
    <source>
        <dbReference type="SAM" id="SignalP"/>
    </source>
</evidence>
<feature type="signal peptide" evidence="2">
    <location>
        <begin position="1"/>
        <end position="24"/>
    </location>
</feature>
<comment type="caution">
    <text evidence="3">The sequence shown here is derived from an EMBL/GenBank/DDBJ whole genome shotgun (WGS) entry which is preliminary data.</text>
</comment>
<proteinExistence type="predicted"/>